<comment type="caution">
    <text evidence="1">The sequence shown here is derived from an EMBL/GenBank/DDBJ whole genome shotgun (WGS) entry which is preliminary data.</text>
</comment>
<dbReference type="PANTHER" id="PTHR35450">
    <property type="entry name" value="REVERSE TRANSCRIPTASE DOMAIN-CONTAINING PROTEIN"/>
    <property type="match status" value="1"/>
</dbReference>
<reference evidence="1 2" key="1">
    <citation type="submission" date="2019-04" db="EMBL/GenBank/DDBJ databases">
        <title>Chromosome genome assembly for Takifugu flavidus.</title>
        <authorList>
            <person name="Xiao S."/>
        </authorList>
    </citation>
    <scope>NUCLEOTIDE SEQUENCE [LARGE SCALE GENOMIC DNA]</scope>
    <source>
        <strain evidence="1">HTHZ2018</strain>
        <tissue evidence="1">Muscle</tissue>
    </source>
</reference>
<dbReference type="AlphaFoldDB" id="A0A5C6PCY5"/>
<dbReference type="Proteomes" id="UP000324091">
    <property type="component" value="Chromosome 13"/>
</dbReference>
<gene>
    <name evidence="1" type="ORF">D4764_13G0012530</name>
</gene>
<keyword evidence="2" id="KW-1185">Reference proteome</keyword>
<protein>
    <submittedName>
        <fullName evidence="1">Uncharacterized protein</fullName>
    </submittedName>
</protein>
<sequence length="172" mass="19344">MLAGKAYMERHNQVAGIVYRNICTEYGLEVPGSRWETPPKVLENKQAKILWDFQIQTDKMVVANQPDTLVVGKHRKTVGVIDVAIPSDSNIRKKEHAKLEKYQGLKEEMERMWGMKATVVPVVIGTLGVVTPNLSRWLQQIPGTTSEISVQKSAVLGTAKILRRTLRLPGLW</sequence>
<accession>A0A5C6PCY5</accession>
<name>A0A5C6PCY5_9TELE</name>
<evidence type="ECO:0000313" key="2">
    <source>
        <dbReference type="Proteomes" id="UP000324091"/>
    </source>
</evidence>
<organism evidence="1 2">
    <name type="scientific">Takifugu flavidus</name>
    <name type="common">sansaifugu</name>
    <dbReference type="NCBI Taxonomy" id="433684"/>
    <lineage>
        <taxon>Eukaryota</taxon>
        <taxon>Metazoa</taxon>
        <taxon>Chordata</taxon>
        <taxon>Craniata</taxon>
        <taxon>Vertebrata</taxon>
        <taxon>Euteleostomi</taxon>
        <taxon>Actinopterygii</taxon>
        <taxon>Neopterygii</taxon>
        <taxon>Teleostei</taxon>
        <taxon>Neoteleostei</taxon>
        <taxon>Acanthomorphata</taxon>
        <taxon>Eupercaria</taxon>
        <taxon>Tetraodontiformes</taxon>
        <taxon>Tetradontoidea</taxon>
        <taxon>Tetraodontidae</taxon>
        <taxon>Takifugu</taxon>
    </lineage>
</organism>
<evidence type="ECO:0000313" key="1">
    <source>
        <dbReference type="EMBL" id="TWW76591.1"/>
    </source>
</evidence>
<dbReference type="PANTHER" id="PTHR35450:SF2">
    <property type="entry name" value="REVERSE TRANSCRIPTASE DOMAIN-CONTAINING PROTEIN"/>
    <property type="match status" value="1"/>
</dbReference>
<proteinExistence type="predicted"/>
<dbReference type="EMBL" id="RHFK02000005">
    <property type="protein sequence ID" value="TWW76591.1"/>
    <property type="molecule type" value="Genomic_DNA"/>
</dbReference>